<name>A0A2P1PYL3_9GAMM</name>
<evidence type="ECO:0000313" key="2">
    <source>
        <dbReference type="Proteomes" id="UP000241074"/>
    </source>
</evidence>
<dbReference type="RefSeq" id="WP_106893858.1">
    <property type="nucleotide sequence ID" value="NZ_CP027860.1"/>
</dbReference>
<dbReference type="Gene3D" id="3.40.50.450">
    <property type="match status" value="1"/>
</dbReference>
<keyword evidence="2" id="KW-1185">Reference proteome</keyword>
<accession>A0A2P1PYL3</accession>
<gene>
    <name evidence="1" type="ORF">C7S18_23390</name>
</gene>
<proteinExistence type="predicted"/>
<dbReference type="AlphaFoldDB" id="A0A2P1PYL3"/>
<reference evidence="1 2" key="2">
    <citation type="submission" date="2018-03" db="EMBL/GenBank/DDBJ databases">
        <authorList>
            <person name="Keele B.F."/>
        </authorList>
    </citation>
    <scope>NUCLEOTIDE SEQUENCE [LARGE SCALE GENOMIC DNA]</scope>
    <source>
        <strain evidence="1 2">D13</strain>
    </source>
</reference>
<evidence type="ECO:0008006" key="3">
    <source>
        <dbReference type="Google" id="ProtNLM"/>
    </source>
</evidence>
<evidence type="ECO:0000313" key="1">
    <source>
        <dbReference type="EMBL" id="AVP99939.1"/>
    </source>
</evidence>
<dbReference type="OrthoDB" id="5180013at2"/>
<dbReference type="Proteomes" id="UP000241074">
    <property type="component" value="Chromosome"/>
</dbReference>
<organism evidence="1 2">
    <name type="scientific">Ahniella affigens</name>
    <dbReference type="NCBI Taxonomy" id="2021234"/>
    <lineage>
        <taxon>Bacteria</taxon>
        <taxon>Pseudomonadati</taxon>
        <taxon>Pseudomonadota</taxon>
        <taxon>Gammaproteobacteria</taxon>
        <taxon>Lysobacterales</taxon>
        <taxon>Rhodanobacteraceae</taxon>
        <taxon>Ahniella</taxon>
    </lineage>
</organism>
<dbReference type="KEGG" id="xba:C7S18_23390"/>
<protein>
    <recommendedName>
        <fullName evidence="3">CD-NTase-associated protein 12/Pycsar effector protein TIR domain-containing protein</fullName>
    </recommendedName>
</protein>
<reference evidence="1 2" key="1">
    <citation type="submission" date="2018-03" db="EMBL/GenBank/DDBJ databases">
        <title>Ahniella affigens gen. nov., sp. nov., a gammaproteobacterium isolated from sandy soil near a stream.</title>
        <authorList>
            <person name="Ko Y."/>
            <person name="Kim J.-H."/>
        </authorList>
    </citation>
    <scope>NUCLEOTIDE SEQUENCE [LARGE SCALE GENOMIC DNA]</scope>
    <source>
        <strain evidence="1 2">D13</strain>
    </source>
</reference>
<dbReference type="EMBL" id="CP027860">
    <property type="protein sequence ID" value="AVP99939.1"/>
    <property type="molecule type" value="Genomic_DNA"/>
</dbReference>
<sequence length="159" mass="17789">MSRKSTFADQAFRRLDYDPDDQGDFQPGLVFVIMPLAGSDMDEAYAAIKDECAKLQLTAVRADENPGSGIVLGDITELIEQAEFIICDLTRERPNVYYELGYAHGVGNEALDILLIAREGTSLHFDIAPLRVRYYGNSEELRAIVSGQLERMIKGTRRN</sequence>